<evidence type="ECO:0000313" key="2">
    <source>
        <dbReference type="Proteomes" id="UP000076962"/>
    </source>
</evidence>
<proteinExistence type="predicted"/>
<comment type="caution">
    <text evidence="1">The sequence shown here is derived from an EMBL/GenBank/DDBJ whole genome shotgun (WGS) entry which is preliminary data.</text>
</comment>
<keyword evidence="2" id="KW-1185">Reference proteome</keyword>
<dbReference type="AlphaFoldDB" id="A0A176S2U5"/>
<name>A0A176S2U5_9GAMM</name>
<feature type="non-terminal residue" evidence="1">
    <location>
        <position position="1"/>
    </location>
</feature>
<gene>
    <name evidence="1" type="ORF">THIOM_001813</name>
</gene>
<dbReference type="EMBL" id="LUTY01000980">
    <property type="protein sequence ID" value="OAD22383.1"/>
    <property type="molecule type" value="Genomic_DNA"/>
</dbReference>
<organism evidence="1 2">
    <name type="scientific">Candidatus Thiomargarita nelsonii</name>
    <dbReference type="NCBI Taxonomy" id="1003181"/>
    <lineage>
        <taxon>Bacteria</taxon>
        <taxon>Pseudomonadati</taxon>
        <taxon>Pseudomonadota</taxon>
        <taxon>Gammaproteobacteria</taxon>
        <taxon>Thiotrichales</taxon>
        <taxon>Thiotrichaceae</taxon>
        <taxon>Thiomargarita</taxon>
    </lineage>
</organism>
<accession>A0A176S2U5</accession>
<evidence type="ECO:0000313" key="1">
    <source>
        <dbReference type="EMBL" id="OAD22383.1"/>
    </source>
</evidence>
<dbReference type="Proteomes" id="UP000076962">
    <property type="component" value="Unassembled WGS sequence"/>
</dbReference>
<sequence length="69" mass="7900">QGGELALITPVLLSSTPNIKPMMQLDDTYGTTFIALFNYHKKPVVTIPGRRLRKEREKLEQEIISLFNK</sequence>
<reference evidence="1 2" key="1">
    <citation type="submission" date="2016-05" db="EMBL/GenBank/DDBJ databases">
        <title>Single-cell genome of chain-forming Candidatus Thiomargarita nelsonii and comparison to other large sulfur-oxidizing bacteria.</title>
        <authorList>
            <person name="Winkel M."/>
            <person name="Salman V."/>
            <person name="Woyke T."/>
            <person name="Schulz-Vogt H."/>
            <person name="Richter M."/>
            <person name="Flood B."/>
            <person name="Bailey J."/>
            <person name="Amann R."/>
            <person name="Mussmann M."/>
        </authorList>
    </citation>
    <scope>NUCLEOTIDE SEQUENCE [LARGE SCALE GENOMIC DNA]</scope>
    <source>
        <strain evidence="1 2">THI036</strain>
    </source>
</reference>
<protein>
    <submittedName>
        <fullName evidence="1">Uncharacterized protein</fullName>
    </submittedName>
</protein>